<feature type="compositionally biased region" description="Acidic residues" evidence="1">
    <location>
        <begin position="1"/>
        <end position="25"/>
    </location>
</feature>
<comment type="caution">
    <text evidence="2">The sequence shown here is derived from an EMBL/GenBank/DDBJ whole genome shotgun (WGS) entry which is preliminary data.</text>
</comment>
<reference evidence="2 3" key="1">
    <citation type="journal article" date="2021" name="Elife">
        <title>Chloroplast acquisition without the gene transfer in kleptoplastic sea slugs, Plakobranchus ocellatus.</title>
        <authorList>
            <person name="Maeda T."/>
            <person name="Takahashi S."/>
            <person name="Yoshida T."/>
            <person name="Shimamura S."/>
            <person name="Takaki Y."/>
            <person name="Nagai Y."/>
            <person name="Toyoda A."/>
            <person name="Suzuki Y."/>
            <person name="Arimoto A."/>
            <person name="Ishii H."/>
            <person name="Satoh N."/>
            <person name="Nishiyama T."/>
            <person name="Hasebe M."/>
            <person name="Maruyama T."/>
            <person name="Minagawa J."/>
            <person name="Obokata J."/>
            <person name="Shigenobu S."/>
        </authorList>
    </citation>
    <scope>NUCLEOTIDE SEQUENCE [LARGE SCALE GENOMIC DNA]</scope>
</reference>
<accession>A0AAV4GMB2</accession>
<name>A0AAV4GMB2_9GAST</name>
<protein>
    <submittedName>
        <fullName evidence="2">Uncharacterized protein</fullName>
    </submittedName>
</protein>
<evidence type="ECO:0000313" key="2">
    <source>
        <dbReference type="EMBL" id="GFR86858.1"/>
    </source>
</evidence>
<organism evidence="2 3">
    <name type="scientific">Elysia marginata</name>
    <dbReference type="NCBI Taxonomy" id="1093978"/>
    <lineage>
        <taxon>Eukaryota</taxon>
        <taxon>Metazoa</taxon>
        <taxon>Spiralia</taxon>
        <taxon>Lophotrochozoa</taxon>
        <taxon>Mollusca</taxon>
        <taxon>Gastropoda</taxon>
        <taxon>Heterobranchia</taxon>
        <taxon>Euthyneura</taxon>
        <taxon>Panpulmonata</taxon>
        <taxon>Sacoglossa</taxon>
        <taxon>Placobranchoidea</taxon>
        <taxon>Plakobranchidae</taxon>
        <taxon>Elysia</taxon>
    </lineage>
</organism>
<dbReference type="AlphaFoldDB" id="A0AAV4GMB2"/>
<dbReference type="EMBL" id="BMAT01005064">
    <property type="protein sequence ID" value="GFR86858.1"/>
    <property type="molecule type" value="Genomic_DNA"/>
</dbReference>
<evidence type="ECO:0000313" key="3">
    <source>
        <dbReference type="Proteomes" id="UP000762676"/>
    </source>
</evidence>
<keyword evidence="3" id="KW-1185">Reference proteome</keyword>
<feature type="region of interest" description="Disordered" evidence="1">
    <location>
        <begin position="1"/>
        <end position="42"/>
    </location>
</feature>
<dbReference type="Proteomes" id="UP000762676">
    <property type="component" value="Unassembled WGS sequence"/>
</dbReference>
<proteinExistence type="predicted"/>
<sequence length="71" mass="7480">MLIMVDDDDHDDDDDGDDDEEEDDGLAVKTLAQRSGGTGSISGRVKTRTLKLVLAADPPDLMLSLVGPVPG</sequence>
<evidence type="ECO:0000256" key="1">
    <source>
        <dbReference type="SAM" id="MobiDB-lite"/>
    </source>
</evidence>
<gene>
    <name evidence="2" type="ORF">ElyMa_002477600</name>
</gene>